<evidence type="ECO:0000256" key="2">
    <source>
        <dbReference type="ARBA" id="ARBA00022840"/>
    </source>
</evidence>
<dbReference type="Gene3D" id="1.10.8.60">
    <property type="match status" value="1"/>
</dbReference>
<proteinExistence type="predicted"/>
<dbReference type="Gene3D" id="3.40.50.300">
    <property type="entry name" value="P-loop containing nucleotide triphosphate hydrolases"/>
    <property type="match status" value="1"/>
</dbReference>
<evidence type="ECO:0000256" key="1">
    <source>
        <dbReference type="ARBA" id="ARBA00022741"/>
    </source>
</evidence>
<dbReference type="SUPFAM" id="SSF52540">
    <property type="entry name" value="P-loop containing nucleoside triphosphate hydrolases"/>
    <property type="match status" value="1"/>
</dbReference>
<reference evidence="3" key="2">
    <citation type="journal article" date="2024" name="Plant">
        <title>Genomic evolution and insights into agronomic trait innovations of Sesamum species.</title>
        <authorList>
            <person name="Miao H."/>
            <person name="Wang L."/>
            <person name="Qu L."/>
            <person name="Liu H."/>
            <person name="Sun Y."/>
            <person name="Le M."/>
            <person name="Wang Q."/>
            <person name="Wei S."/>
            <person name="Zheng Y."/>
            <person name="Lin W."/>
            <person name="Duan Y."/>
            <person name="Cao H."/>
            <person name="Xiong S."/>
            <person name="Wang X."/>
            <person name="Wei L."/>
            <person name="Li C."/>
            <person name="Ma Q."/>
            <person name="Ju M."/>
            <person name="Zhao R."/>
            <person name="Li G."/>
            <person name="Mu C."/>
            <person name="Tian Q."/>
            <person name="Mei H."/>
            <person name="Zhang T."/>
            <person name="Gao T."/>
            <person name="Zhang H."/>
        </authorList>
    </citation>
    <scope>NUCLEOTIDE SEQUENCE</scope>
    <source>
        <strain evidence="3">G01</strain>
    </source>
</reference>
<gene>
    <name evidence="3" type="ORF">Sangu_2210100</name>
</gene>
<dbReference type="PANTHER" id="PTHR45644">
    <property type="entry name" value="AAA ATPASE, PUTATIVE (AFU_ORTHOLOGUE AFUA_2G12920)-RELATED-RELATED"/>
    <property type="match status" value="1"/>
</dbReference>
<reference evidence="3" key="1">
    <citation type="submission" date="2020-06" db="EMBL/GenBank/DDBJ databases">
        <authorList>
            <person name="Li T."/>
            <person name="Hu X."/>
            <person name="Zhang T."/>
            <person name="Song X."/>
            <person name="Zhang H."/>
            <person name="Dai N."/>
            <person name="Sheng W."/>
            <person name="Hou X."/>
            <person name="Wei L."/>
        </authorList>
    </citation>
    <scope>NUCLEOTIDE SEQUENCE</scope>
    <source>
        <strain evidence="3">G01</strain>
        <tissue evidence="3">Leaf</tissue>
    </source>
</reference>
<keyword evidence="1" id="KW-0547">Nucleotide-binding</keyword>
<evidence type="ECO:0000313" key="3">
    <source>
        <dbReference type="EMBL" id="KAL0317958.1"/>
    </source>
</evidence>
<organism evidence="3">
    <name type="scientific">Sesamum angustifolium</name>
    <dbReference type="NCBI Taxonomy" id="2727405"/>
    <lineage>
        <taxon>Eukaryota</taxon>
        <taxon>Viridiplantae</taxon>
        <taxon>Streptophyta</taxon>
        <taxon>Embryophyta</taxon>
        <taxon>Tracheophyta</taxon>
        <taxon>Spermatophyta</taxon>
        <taxon>Magnoliopsida</taxon>
        <taxon>eudicotyledons</taxon>
        <taxon>Gunneridae</taxon>
        <taxon>Pentapetalae</taxon>
        <taxon>asterids</taxon>
        <taxon>lamiids</taxon>
        <taxon>Lamiales</taxon>
        <taxon>Pedaliaceae</taxon>
        <taxon>Sesamum</taxon>
    </lineage>
</organism>
<dbReference type="InterPro" id="IPR051701">
    <property type="entry name" value="Mito_OM_Translocase_MSP1"/>
</dbReference>
<dbReference type="EMBL" id="JACGWK010000014">
    <property type="protein sequence ID" value="KAL0317958.1"/>
    <property type="molecule type" value="Genomic_DNA"/>
</dbReference>
<accession>A0AAW2LG80</accession>
<dbReference type="PANTHER" id="PTHR45644:SF3">
    <property type="entry name" value="FI08533P-RELATED"/>
    <property type="match status" value="1"/>
</dbReference>
<sequence length="166" mass="18948">MALWDGFTTTVMVLAATNRPSELDEAILRRLPQAFEIGIPDRRERTAILKVILKDEKVKVVSSYMMHVDDHALLQFSKPGYGHSFVIMYFYFQEPRLLSQLDLETVIATTRKTNVAASEYSRLSSQTLGWSQHRESDDYQVQDAINELSKLVISQILNIQSVAQDP</sequence>
<dbReference type="InterPro" id="IPR003960">
    <property type="entry name" value="ATPase_AAA_CS"/>
</dbReference>
<keyword evidence="2" id="KW-0067">ATP-binding</keyword>
<dbReference type="GO" id="GO:0005741">
    <property type="term" value="C:mitochondrial outer membrane"/>
    <property type="evidence" value="ECO:0007669"/>
    <property type="project" value="TreeGrafter"/>
</dbReference>
<protein>
    <submittedName>
        <fullName evidence="3">ATPase family AAA domain-containing protein 1</fullName>
    </submittedName>
</protein>
<comment type="caution">
    <text evidence="3">The sequence shown here is derived from an EMBL/GenBank/DDBJ whole genome shotgun (WGS) entry which is preliminary data.</text>
</comment>
<dbReference type="InterPro" id="IPR027417">
    <property type="entry name" value="P-loop_NTPase"/>
</dbReference>
<dbReference type="GO" id="GO:0005524">
    <property type="term" value="F:ATP binding"/>
    <property type="evidence" value="ECO:0007669"/>
    <property type="project" value="UniProtKB-KW"/>
</dbReference>
<dbReference type="PROSITE" id="PS00674">
    <property type="entry name" value="AAA"/>
    <property type="match status" value="1"/>
</dbReference>
<name>A0AAW2LG80_9LAMI</name>
<dbReference type="AlphaFoldDB" id="A0AAW2LG80"/>
<dbReference type="GO" id="GO:0016887">
    <property type="term" value="F:ATP hydrolysis activity"/>
    <property type="evidence" value="ECO:0007669"/>
    <property type="project" value="InterPro"/>
</dbReference>